<dbReference type="EMBL" id="JAVDXU010000002">
    <property type="protein sequence ID" value="MDR7270084.1"/>
    <property type="molecule type" value="Genomic_DNA"/>
</dbReference>
<dbReference type="RefSeq" id="WP_310265612.1">
    <property type="nucleotide sequence ID" value="NZ_JAVDXU010000002.1"/>
</dbReference>
<comment type="caution">
    <text evidence="2">The sequence shown here is derived from an EMBL/GenBank/DDBJ whole genome shotgun (WGS) entry which is preliminary data.</text>
</comment>
<protein>
    <submittedName>
        <fullName evidence="2">Uncharacterized protein</fullName>
    </submittedName>
</protein>
<evidence type="ECO:0000313" key="3">
    <source>
        <dbReference type="Proteomes" id="UP001180453"/>
    </source>
</evidence>
<accession>A0ABU1YMK4</accession>
<dbReference type="Proteomes" id="UP001180453">
    <property type="component" value="Unassembled WGS sequence"/>
</dbReference>
<name>A0ABU1YMK4_ROSSA</name>
<organism evidence="2 3">
    <name type="scientific">Roseateles saccharophilus</name>
    <name type="common">Pseudomonas saccharophila</name>
    <dbReference type="NCBI Taxonomy" id="304"/>
    <lineage>
        <taxon>Bacteria</taxon>
        <taxon>Pseudomonadati</taxon>
        <taxon>Pseudomonadota</taxon>
        <taxon>Betaproteobacteria</taxon>
        <taxon>Burkholderiales</taxon>
        <taxon>Sphaerotilaceae</taxon>
        <taxon>Roseateles</taxon>
    </lineage>
</organism>
<sequence>MRLALGAASLVLCLLSSLAQAQTDSLDQFHRQLGKLPTQHVVHYLKSNLDGSVRQVQSLYFAGPLQLEVLKVENDGRYLGLVEARLDPQTLTESWMRSYNRLEQGVQPLQMALNSDPGQRRLVAAVAKAKLPVQVSHLPAHIYNFDLAGLNATLPLLKQPRADFQVGIVDPDFEFLRQRFKPDGGEQLGGLVDKGVATFKYLGDETLDDVAVHRYEVGGPAFAGKLGTLWVNAQDRLIQRIEHPVPDNPTWTSFRLDRMASRPMTRAEWKAFKVATIRRAQDLRERP</sequence>
<proteinExistence type="predicted"/>
<keyword evidence="3" id="KW-1185">Reference proteome</keyword>
<reference evidence="2 3" key="1">
    <citation type="submission" date="2023-07" db="EMBL/GenBank/DDBJ databases">
        <title>Sorghum-associated microbial communities from plants grown in Nebraska, USA.</title>
        <authorList>
            <person name="Schachtman D."/>
        </authorList>
    </citation>
    <scope>NUCLEOTIDE SEQUENCE [LARGE SCALE GENOMIC DNA]</scope>
    <source>
        <strain evidence="2 3">BE314</strain>
    </source>
</reference>
<keyword evidence="1" id="KW-0732">Signal</keyword>
<evidence type="ECO:0000313" key="2">
    <source>
        <dbReference type="EMBL" id="MDR7270084.1"/>
    </source>
</evidence>
<evidence type="ECO:0000256" key="1">
    <source>
        <dbReference type="SAM" id="SignalP"/>
    </source>
</evidence>
<feature type="signal peptide" evidence="1">
    <location>
        <begin position="1"/>
        <end position="21"/>
    </location>
</feature>
<gene>
    <name evidence="2" type="ORF">J2X20_002742</name>
</gene>
<feature type="chain" id="PRO_5045999852" evidence="1">
    <location>
        <begin position="22"/>
        <end position="287"/>
    </location>
</feature>